<keyword evidence="3" id="KW-0326">Glycosidase</keyword>
<protein>
    <submittedName>
        <fullName evidence="7">Beta-galactosidase</fullName>
    </submittedName>
</protein>
<evidence type="ECO:0000313" key="8">
    <source>
        <dbReference type="Proteomes" id="UP001147148"/>
    </source>
</evidence>
<accession>A0ABT5X311</accession>
<evidence type="ECO:0000313" key="7">
    <source>
        <dbReference type="EMBL" id="MDF0480304.1"/>
    </source>
</evidence>
<dbReference type="PIRSF" id="PIRSF006336">
    <property type="entry name" value="B-gal"/>
    <property type="match status" value="1"/>
</dbReference>
<reference evidence="7" key="1">
    <citation type="submission" date="2022-10" db="EMBL/GenBank/DDBJ databases">
        <title>Vagococcus sp. isolated from poultry meat.</title>
        <authorList>
            <person name="Johansson P."/>
            <person name="Bjorkroth J."/>
        </authorList>
    </citation>
    <scope>NUCLEOTIDE SEQUENCE</scope>
    <source>
        <strain evidence="7">PNs007</strain>
    </source>
</reference>
<dbReference type="InterPro" id="IPR017853">
    <property type="entry name" value="GH"/>
</dbReference>
<feature type="domain" description="Beta-galactosidase galactose-binding" evidence="6">
    <location>
        <begin position="504"/>
        <end position="562"/>
    </location>
</feature>
<dbReference type="PRINTS" id="PR00742">
    <property type="entry name" value="GLHYDRLASE35"/>
</dbReference>
<evidence type="ECO:0000256" key="1">
    <source>
        <dbReference type="ARBA" id="ARBA00009809"/>
    </source>
</evidence>
<dbReference type="InterPro" id="IPR008979">
    <property type="entry name" value="Galactose-bd-like_sf"/>
</dbReference>
<dbReference type="Pfam" id="PF01301">
    <property type="entry name" value="Glyco_hydro_35"/>
    <property type="match status" value="1"/>
</dbReference>
<dbReference type="Pfam" id="PF21467">
    <property type="entry name" value="BetaGal_gal-bd"/>
    <property type="match status" value="1"/>
</dbReference>
<proteinExistence type="inferred from homology"/>
<comment type="similarity">
    <text evidence="1">Belongs to the glycosyl hydrolase 35 family.</text>
</comment>
<dbReference type="Proteomes" id="UP001147148">
    <property type="component" value="Unassembled WGS sequence"/>
</dbReference>
<feature type="domain" description="Glycoside hydrolase 35 catalytic" evidence="4">
    <location>
        <begin position="8"/>
        <end position="327"/>
    </location>
</feature>
<name>A0ABT5X311_9ENTE</name>
<evidence type="ECO:0000259" key="4">
    <source>
        <dbReference type="Pfam" id="PF01301"/>
    </source>
</evidence>
<evidence type="ECO:0000256" key="3">
    <source>
        <dbReference type="ARBA" id="ARBA00023295"/>
    </source>
</evidence>
<dbReference type="InterPro" id="IPR001944">
    <property type="entry name" value="Glycoside_Hdrlase_35"/>
</dbReference>
<dbReference type="Pfam" id="PF21317">
    <property type="entry name" value="BetaGal_ABD_1"/>
    <property type="match status" value="1"/>
</dbReference>
<dbReference type="Gene3D" id="2.60.120.260">
    <property type="entry name" value="Galactose-binding domain-like"/>
    <property type="match status" value="2"/>
</dbReference>
<dbReference type="SUPFAM" id="SSF51445">
    <property type="entry name" value="(Trans)glycosidases"/>
    <property type="match status" value="1"/>
</dbReference>
<evidence type="ECO:0000259" key="6">
    <source>
        <dbReference type="Pfam" id="PF21467"/>
    </source>
</evidence>
<gene>
    <name evidence="7" type="ORF">OL233_08405</name>
</gene>
<dbReference type="RefSeq" id="WP_275471883.1">
    <property type="nucleotide sequence ID" value="NZ_JAPDSH010000006.1"/>
</dbReference>
<dbReference type="InterPro" id="IPR048912">
    <property type="entry name" value="BetaGal1-like_ABD1"/>
</dbReference>
<evidence type="ECO:0000259" key="5">
    <source>
        <dbReference type="Pfam" id="PF21317"/>
    </source>
</evidence>
<dbReference type="InterPro" id="IPR031330">
    <property type="entry name" value="Gly_Hdrlase_35_cat"/>
</dbReference>
<dbReference type="InterPro" id="IPR026283">
    <property type="entry name" value="B-gal_1-like"/>
</dbReference>
<dbReference type="Gene3D" id="3.20.20.80">
    <property type="entry name" value="Glycosidases"/>
    <property type="match status" value="1"/>
</dbReference>
<evidence type="ECO:0000256" key="2">
    <source>
        <dbReference type="ARBA" id="ARBA00022801"/>
    </source>
</evidence>
<dbReference type="SUPFAM" id="SSF49785">
    <property type="entry name" value="Galactose-binding domain-like"/>
    <property type="match status" value="1"/>
</dbReference>
<dbReference type="InterPro" id="IPR048913">
    <property type="entry name" value="BetaGal_gal-bd"/>
</dbReference>
<keyword evidence="8" id="KW-1185">Reference proteome</keyword>
<dbReference type="EMBL" id="JAPDSH010000006">
    <property type="protein sequence ID" value="MDF0480304.1"/>
    <property type="molecule type" value="Genomic_DNA"/>
</dbReference>
<dbReference type="PANTHER" id="PTHR23421">
    <property type="entry name" value="BETA-GALACTOSIDASE RELATED"/>
    <property type="match status" value="1"/>
</dbReference>
<comment type="caution">
    <text evidence="7">The sequence shown here is derived from an EMBL/GenBank/DDBJ whole genome shotgun (WGS) entry which is preliminary data.</text>
</comment>
<sequence>MKFEVNKEFLIDGKPTKLISGAVHYFRIIPEKWRDTLYNLKAMGCNTVETYIPWNVHEPQKGKFNFEGLADIEAFCKLAQEMELFIILRPSPYICAEWEFGGLPAWLLEDPKMRIRSQYNGYIQAVDDYYSELIPRLFPYQTTQGGSVLMMQVENEYGSFGNDKDYLKLIASLLKKYGAEIPLFTSDGGWEAALDSGGLAEDSVLATANFGSDANSNFKALEAYHMKYGKEAPLMCMEFWDGWFNNWGEEIIKRDPNETAEEVREILKRGSINFYMFHGGTNFGFYNGCSDQFTHSTPQITSYDYDAPLTEWGMPTEKFYAIQKVIEEECPNVETFEPKLPVFKNIGCFQVKEKVSLPSILTDLTSPVKNDYPLTMEEMGQSFGYIMYRTELTGPRKTALKVTETGDRVQFFVNNELKATQYQNEVGEEVPVDLPFERNILDILVENQGRNNYGPTLISPQQRKGIRGGIREDIHYISGWEHYNLSLDNSKEIDFSKEWIEGSPSFYRCEVKVPKPENTFLDCRNFGKGVVYLNGFHLGRYWSKGPTSYLFVPKELWRNGVNTLIIFETEGNEIENVSFSDHPVYVD</sequence>
<keyword evidence="2" id="KW-0378">Hydrolase</keyword>
<feature type="domain" description="Beta-galactosidase 1-like first all-beta" evidence="5">
    <location>
        <begin position="373"/>
        <end position="485"/>
    </location>
</feature>
<organism evidence="7 8">
    <name type="scientific">Vagococcus proximus</name>
    <dbReference type="NCBI Taxonomy" id="2991417"/>
    <lineage>
        <taxon>Bacteria</taxon>
        <taxon>Bacillati</taxon>
        <taxon>Bacillota</taxon>
        <taxon>Bacilli</taxon>
        <taxon>Lactobacillales</taxon>
        <taxon>Enterococcaceae</taxon>
        <taxon>Vagococcus</taxon>
    </lineage>
</organism>